<feature type="transmembrane region" description="Helical" evidence="1">
    <location>
        <begin position="95"/>
        <end position="117"/>
    </location>
</feature>
<name>A0A812KUU4_SYMPI</name>
<gene>
    <name evidence="2" type="ORF">SPIL2461_LOCUS3860</name>
</gene>
<organism evidence="2 3">
    <name type="scientific">Symbiodinium pilosum</name>
    <name type="common">Dinoflagellate</name>
    <dbReference type="NCBI Taxonomy" id="2952"/>
    <lineage>
        <taxon>Eukaryota</taxon>
        <taxon>Sar</taxon>
        <taxon>Alveolata</taxon>
        <taxon>Dinophyceae</taxon>
        <taxon>Suessiales</taxon>
        <taxon>Symbiodiniaceae</taxon>
        <taxon>Symbiodinium</taxon>
    </lineage>
</organism>
<keyword evidence="1" id="KW-0812">Transmembrane</keyword>
<protein>
    <submittedName>
        <fullName evidence="2">Uncharacterized protein</fullName>
    </submittedName>
</protein>
<accession>A0A812KUU4</accession>
<feature type="transmembrane region" description="Helical" evidence="1">
    <location>
        <begin position="129"/>
        <end position="151"/>
    </location>
</feature>
<dbReference type="Proteomes" id="UP000649617">
    <property type="component" value="Unassembled WGS sequence"/>
</dbReference>
<keyword evidence="1" id="KW-0472">Membrane</keyword>
<keyword evidence="1" id="KW-1133">Transmembrane helix</keyword>
<evidence type="ECO:0000313" key="3">
    <source>
        <dbReference type="Proteomes" id="UP000649617"/>
    </source>
</evidence>
<sequence length="175" mass="19871">VDDEGTGKNLAYQKSIEYNDPAFGLTTVEFVMFLLLITLLWGLAAVEEYRIIIVWWNVLVSLPTVAEKEPCLANKIADEEESSLEVRGLHRRSRWLIVACNLLPRSILQNLIFVVGIQYLLSVNNISDLILNSLALTFLVTVDEMIFGAFATQQDATIMRQTLPMRGRSIRWVDK</sequence>
<evidence type="ECO:0000256" key="1">
    <source>
        <dbReference type="SAM" id="Phobius"/>
    </source>
</evidence>
<dbReference type="EMBL" id="CAJNIZ010004836">
    <property type="protein sequence ID" value="CAE7236478.1"/>
    <property type="molecule type" value="Genomic_DNA"/>
</dbReference>
<feature type="non-terminal residue" evidence="2">
    <location>
        <position position="1"/>
    </location>
</feature>
<proteinExistence type="predicted"/>
<dbReference type="OrthoDB" id="433302at2759"/>
<feature type="transmembrane region" description="Helical" evidence="1">
    <location>
        <begin position="22"/>
        <end position="46"/>
    </location>
</feature>
<evidence type="ECO:0000313" key="2">
    <source>
        <dbReference type="EMBL" id="CAE7236478.1"/>
    </source>
</evidence>
<feature type="non-terminal residue" evidence="2">
    <location>
        <position position="175"/>
    </location>
</feature>
<comment type="caution">
    <text evidence="2">The sequence shown here is derived from an EMBL/GenBank/DDBJ whole genome shotgun (WGS) entry which is preliminary data.</text>
</comment>
<reference evidence="2" key="1">
    <citation type="submission" date="2021-02" db="EMBL/GenBank/DDBJ databases">
        <authorList>
            <person name="Dougan E. K."/>
            <person name="Rhodes N."/>
            <person name="Thang M."/>
            <person name="Chan C."/>
        </authorList>
    </citation>
    <scope>NUCLEOTIDE SEQUENCE</scope>
</reference>
<keyword evidence="3" id="KW-1185">Reference proteome</keyword>
<dbReference type="AlphaFoldDB" id="A0A812KUU4"/>